<evidence type="ECO:0000313" key="3">
    <source>
        <dbReference type="Proteomes" id="UP000777784"/>
    </source>
</evidence>
<dbReference type="Proteomes" id="UP000777784">
    <property type="component" value="Unassembled WGS sequence"/>
</dbReference>
<sequence>MPQGSIDWLEIPASDLDASPKFYEKVFGWKIMRDDKWPDFPMFKDAGGKMSGGFSKQAKPNTEPGILLYITVDDIDAALAKVKANKGTPVQKKTTISEEVGWWASFKDPGGNTMGLFQTVKR</sequence>
<dbReference type="InterPro" id="IPR052164">
    <property type="entry name" value="Anthracycline_SecMetBiosynth"/>
</dbReference>
<evidence type="ECO:0000259" key="1">
    <source>
        <dbReference type="PROSITE" id="PS51819"/>
    </source>
</evidence>
<dbReference type="PROSITE" id="PS51819">
    <property type="entry name" value="VOC"/>
    <property type="match status" value="1"/>
</dbReference>
<organism evidence="2 3">
    <name type="scientific">Eiseniibacteriota bacterium</name>
    <dbReference type="NCBI Taxonomy" id="2212470"/>
    <lineage>
        <taxon>Bacteria</taxon>
        <taxon>Candidatus Eiseniibacteriota</taxon>
    </lineage>
</organism>
<dbReference type="CDD" id="cd07247">
    <property type="entry name" value="SgaA_N_like"/>
    <property type="match status" value="1"/>
</dbReference>
<gene>
    <name evidence="2" type="ORF">KJ970_17895</name>
</gene>
<feature type="domain" description="VOC" evidence="1">
    <location>
        <begin position="5"/>
        <end position="119"/>
    </location>
</feature>
<comment type="caution">
    <text evidence="2">The sequence shown here is derived from an EMBL/GenBank/DDBJ whole genome shotgun (WGS) entry which is preliminary data.</text>
</comment>
<accession>A0A948S2U7</accession>
<dbReference type="InterPro" id="IPR004360">
    <property type="entry name" value="Glyas_Fos-R_dOase_dom"/>
</dbReference>
<name>A0A948S2U7_UNCEI</name>
<dbReference type="AlphaFoldDB" id="A0A948S2U7"/>
<reference evidence="2" key="1">
    <citation type="submission" date="2021-05" db="EMBL/GenBank/DDBJ databases">
        <title>Energy efficiency and biological interactions define the core microbiome of deep oligotrophic groundwater.</title>
        <authorList>
            <person name="Mehrshad M."/>
            <person name="Lopez-Fernandez M."/>
            <person name="Bell E."/>
            <person name="Bernier-Latmani R."/>
            <person name="Bertilsson S."/>
            <person name="Dopson M."/>
        </authorList>
    </citation>
    <scope>NUCLEOTIDE SEQUENCE</scope>
    <source>
        <strain evidence="2">Modern_marine.mb.64</strain>
    </source>
</reference>
<dbReference type="Gene3D" id="3.10.180.10">
    <property type="entry name" value="2,3-Dihydroxybiphenyl 1,2-Dioxygenase, domain 1"/>
    <property type="match status" value="1"/>
</dbReference>
<dbReference type="SUPFAM" id="SSF54593">
    <property type="entry name" value="Glyoxalase/Bleomycin resistance protein/Dihydroxybiphenyl dioxygenase"/>
    <property type="match status" value="1"/>
</dbReference>
<dbReference type="InterPro" id="IPR029068">
    <property type="entry name" value="Glyas_Bleomycin-R_OHBP_Dase"/>
</dbReference>
<dbReference type="Pfam" id="PF00903">
    <property type="entry name" value="Glyoxalase"/>
    <property type="match status" value="1"/>
</dbReference>
<dbReference type="PANTHER" id="PTHR33993">
    <property type="entry name" value="GLYOXALASE-RELATED"/>
    <property type="match status" value="1"/>
</dbReference>
<evidence type="ECO:0000313" key="2">
    <source>
        <dbReference type="EMBL" id="MBU2692794.1"/>
    </source>
</evidence>
<proteinExistence type="predicted"/>
<protein>
    <submittedName>
        <fullName evidence="2">VOC family protein</fullName>
    </submittedName>
</protein>
<dbReference type="EMBL" id="JAHJDP010000100">
    <property type="protein sequence ID" value="MBU2692794.1"/>
    <property type="molecule type" value="Genomic_DNA"/>
</dbReference>
<dbReference type="InterPro" id="IPR037523">
    <property type="entry name" value="VOC_core"/>
</dbReference>